<gene>
    <name evidence="1" type="ORF">L596_009703</name>
</gene>
<name>A0A4U5PGY1_STECR</name>
<dbReference type="SUPFAM" id="SSF56112">
    <property type="entry name" value="Protein kinase-like (PK-like)"/>
    <property type="match status" value="1"/>
</dbReference>
<keyword evidence="2" id="KW-1185">Reference proteome</keyword>
<reference evidence="1 2" key="1">
    <citation type="journal article" date="2015" name="Genome Biol.">
        <title>Comparative genomics of Steinernema reveals deeply conserved gene regulatory networks.</title>
        <authorList>
            <person name="Dillman A.R."/>
            <person name="Macchietto M."/>
            <person name="Porter C.F."/>
            <person name="Rogers A."/>
            <person name="Williams B."/>
            <person name="Antoshechkin I."/>
            <person name="Lee M.M."/>
            <person name="Goodwin Z."/>
            <person name="Lu X."/>
            <person name="Lewis E.E."/>
            <person name="Goodrich-Blair H."/>
            <person name="Stock S.P."/>
            <person name="Adams B.J."/>
            <person name="Sternberg P.W."/>
            <person name="Mortazavi A."/>
        </authorList>
    </citation>
    <scope>NUCLEOTIDE SEQUENCE [LARGE SCALE GENOMIC DNA]</scope>
    <source>
        <strain evidence="1 2">ALL</strain>
    </source>
</reference>
<evidence type="ECO:0000313" key="2">
    <source>
        <dbReference type="Proteomes" id="UP000298663"/>
    </source>
</evidence>
<protein>
    <recommendedName>
        <fullName evidence="3">Protein kinase domain-containing protein</fullName>
    </recommendedName>
</protein>
<dbReference type="AlphaFoldDB" id="A0A4U5PGY1"/>
<dbReference type="Gene3D" id="1.10.510.10">
    <property type="entry name" value="Transferase(Phosphotransferase) domain 1"/>
    <property type="match status" value="1"/>
</dbReference>
<evidence type="ECO:0008006" key="3">
    <source>
        <dbReference type="Google" id="ProtNLM"/>
    </source>
</evidence>
<reference evidence="1 2" key="2">
    <citation type="journal article" date="2019" name="G3 (Bethesda)">
        <title>Hybrid Assembly of the Genome of the Entomopathogenic Nematode Steinernema carpocapsae Identifies the X-Chromosome.</title>
        <authorList>
            <person name="Serra L."/>
            <person name="Macchietto M."/>
            <person name="Macias-Munoz A."/>
            <person name="McGill C.J."/>
            <person name="Rodriguez I.M."/>
            <person name="Rodriguez B."/>
            <person name="Murad R."/>
            <person name="Mortazavi A."/>
        </authorList>
    </citation>
    <scope>NUCLEOTIDE SEQUENCE [LARGE SCALE GENOMIC DNA]</scope>
    <source>
        <strain evidence="1 2">ALL</strain>
    </source>
</reference>
<proteinExistence type="predicted"/>
<dbReference type="Proteomes" id="UP000298663">
    <property type="component" value="Unassembled WGS sequence"/>
</dbReference>
<comment type="caution">
    <text evidence="1">The sequence shown here is derived from an EMBL/GenBank/DDBJ whole genome shotgun (WGS) entry which is preliminary data.</text>
</comment>
<dbReference type="InterPro" id="IPR011009">
    <property type="entry name" value="Kinase-like_dom_sf"/>
</dbReference>
<accession>A0A4U5PGY1</accession>
<sequence>MNGHPTTKTDVFSLTLMILELGTKISIKKIREEDSAPFKTTLEKLPSVFEPLVKPGLHEDPEQRPEAMEMRGIAKEIAESHGDRPSIEWEPVESKAPRSVSHFLTPKVAQSEPRLRHVAKGRANVRRLDFCHF</sequence>
<organism evidence="1 2">
    <name type="scientific">Steinernema carpocapsae</name>
    <name type="common">Entomopathogenic nematode</name>
    <dbReference type="NCBI Taxonomy" id="34508"/>
    <lineage>
        <taxon>Eukaryota</taxon>
        <taxon>Metazoa</taxon>
        <taxon>Ecdysozoa</taxon>
        <taxon>Nematoda</taxon>
        <taxon>Chromadorea</taxon>
        <taxon>Rhabditida</taxon>
        <taxon>Tylenchina</taxon>
        <taxon>Panagrolaimomorpha</taxon>
        <taxon>Strongyloidoidea</taxon>
        <taxon>Steinernematidae</taxon>
        <taxon>Steinernema</taxon>
    </lineage>
</organism>
<dbReference type="EMBL" id="AZBU02000002">
    <property type="protein sequence ID" value="TKR95551.1"/>
    <property type="molecule type" value="Genomic_DNA"/>
</dbReference>
<evidence type="ECO:0000313" key="1">
    <source>
        <dbReference type="EMBL" id="TKR95551.1"/>
    </source>
</evidence>